<dbReference type="GO" id="GO:0097711">
    <property type="term" value="P:ciliary basal body-plasma membrane docking"/>
    <property type="evidence" value="ECO:0007669"/>
    <property type="project" value="TreeGrafter"/>
</dbReference>
<dbReference type="InterPro" id="IPR026201">
    <property type="entry name" value="Cep290"/>
</dbReference>
<evidence type="ECO:0000256" key="2">
    <source>
        <dbReference type="ARBA" id="ARBA00004300"/>
    </source>
</evidence>
<dbReference type="GO" id="GO:0035869">
    <property type="term" value="C:ciliary transition zone"/>
    <property type="evidence" value="ECO:0007669"/>
    <property type="project" value="TreeGrafter"/>
</dbReference>
<evidence type="ECO:0000313" key="11">
    <source>
        <dbReference type="EMBL" id="KAK8747048.1"/>
    </source>
</evidence>
<feature type="coiled-coil region" evidence="8">
    <location>
        <begin position="332"/>
        <end position="376"/>
    </location>
</feature>
<organism evidence="11 12">
    <name type="scientific">Cherax quadricarinatus</name>
    <name type="common">Australian red claw crayfish</name>
    <dbReference type="NCBI Taxonomy" id="27406"/>
    <lineage>
        <taxon>Eukaryota</taxon>
        <taxon>Metazoa</taxon>
        <taxon>Ecdysozoa</taxon>
        <taxon>Arthropoda</taxon>
        <taxon>Crustacea</taxon>
        <taxon>Multicrustacea</taxon>
        <taxon>Malacostraca</taxon>
        <taxon>Eumalacostraca</taxon>
        <taxon>Eucarida</taxon>
        <taxon>Decapoda</taxon>
        <taxon>Pleocyemata</taxon>
        <taxon>Astacidea</taxon>
        <taxon>Parastacoidea</taxon>
        <taxon>Parastacidae</taxon>
        <taxon>Cherax</taxon>
    </lineage>
</organism>
<dbReference type="Pfam" id="PF16574">
    <property type="entry name" value="CEP209_CC5"/>
    <property type="match status" value="1"/>
</dbReference>
<reference evidence="11 12" key="1">
    <citation type="journal article" date="2024" name="BMC Genomics">
        <title>Genome assembly of redclaw crayfish (Cherax quadricarinatus) provides insights into its immune adaptation and hypoxia tolerance.</title>
        <authorList>
            <person name="Liu Z."/>
            <person name="Zheng J."/>
            <person name="Li H."/>
            <person name="Fang K."/>
            <person name="Wang S."/>
            <person name="He J."/>
            <person name="Zhou D."/>
            <person name="Weng S."/>
            <person name="Chi M."/>
            <person name="Gu Z."/>
            <person name="He J."/>
            <person name="Li F."/>
            <person name="Wang M."/>
        </authorList>
    </citation>
    <scope>NUCLEOTIDE SEQUENCE [LARGE SCALE GENOMIC DNA]</scope>
    <source>
        <strain evidence="11">ZL_2023a</strain>
    </source>
</reference>
<feature type="domain" description="Centrosomal protein of 290kDa coiled-coil region" evidence="10">
    <location>
        <begin position="174"/>
        <end position="299"/>
    </location>
</feature>
<dbReference type="PANTHER" id="PTHR18879:SF20">
    <property type="entry name" value="CENTROSOMAL PROTEIN OF 290 KDA"/>
    <property type="match status" value="1"/>
</dbReference>
<comment type="caution">
    <text evidence="11">The sequence shown here is derived from an EMBL/GenBank/DDBJ whole genome shotgun (WGS) entry which is preliminary data.</text>
</comment>
<protein>
    <recommendedName>
        <fullName evidence="10">Centrosomal protein of 290kDa coiled-coil region domain-containing protein</fullName>
    </recommendedName>
</protein>
<dbReference type="GO" id="GO:0034451">
    <property type="term" value="C:centriolar satellite"/>
    <property type="evidence" value="ECO:0007669"/>
    <property type="project" value="TreeGrafter"/>
</dbReference>
<feature type="coiled-coil region" evidence="8">
    <location>
        <begin position="1052"/>
        <end position="1079"/>
    </location>
</feature>
<feature type="region of interest" description="Disordered" evidence="9">
    <location>
        <begin position="864"/>
        <end position="895"/>
    </location>
</feature>
<dbReference type="EMBL" id="JARKIK010000016">
    <property type="protein sequence ID" value="KAK8747048.1"/>
    <property type="molecule type" value="Genomic_DNA"/>
</dbReference>
<keyword evidence="6" id="KW-0206">Cytoskeleton</keyword>
<feature type="coiled-coil region" evidence="8">
    <location>
        <begin position="466"/>
        <end position="549"/>
    </location>
</feature>
<evidence type="ECO:0000256" key="8">
    <source>
        <dbReference type="SAM" id="Coils"/>
    </source>
</evidence>
<evidence type="ECO:0000256" key="5">
    <source>
        <dbReference type="ARBA" id="ARBA00023054"/>
    </source>
</evidence>
<evidence type="ECO:0000259" key="10">
    <source>
        <dbReference type="Pfam" id="PF16574"/>
    </source>
</evidence>
<gene>
    <name evidence="11" type="ORF">OTU49_016960</name>
</gene>
<dbReference type="GO" id="GO:1905349">
    <property type="term" value="P:ciliary transition zone assembly"/>
    <property type="evidence" value="ECO:0007669"/>
    <property type="project" value="TreeGrafter"/>
</dbReference>
<sequence length="1080" mass="124604">ELRQQLQGAILQEEYAIVTKQAQQLTDEKMQLSSDKKRLQALVDVLSTQMKQKQMLESLNQAEVDHLRKEVQDLAAISDERSKIDEFSREIIFLKVKNLELIAEVDETKALCEKRSVEISSLSQQLRDRERLLETSTDTNHARATRLYVIIRDLRQQYTGAVPLSQQERLVDLMETLRQDRNALQKTLQSAQYDKMESKIALRQLKVKQEALDDLKVAFSSPKSTTHIVNWCTKLEEARLKNVELEEKIQTLEENHALSKTRLEGKERRLGELQTQLINLEKLYMDEQLLWDERETELTKALEKHETMHKRAILEMNTLNTDDVPDGSLPISKQLEQTLDLLRQKVTLLENAEKEIEKYRNEAQIIQKKVREKEIEVIARDKIINEIRIMKSTSKGSQILSEAAHDITDEEKPKLVTPEEETIKVMVEGLKERLRMSQDTVKHYQDLLAKVHEDKQNLAARNKDELTCVTKEREEAIAKARDLQSQLDCIPTRDQSSTVLTEAQAAQIQNLEETTKMLEKQLEQTKSHLIAYERKAAQLERDLTIAHREHAQEKEHLEVSNQVRAQQHQRELDRLSGEVCKMRHERDEVRKEAAILKESACRTPSAILRTLVEKLRDQLIEKEKQVSRLHLAVQDMKKRMSENKIQNEEIDPAIIEKEVSQVTNKLTESFKMELGKLTAMKDNLEQKLHEQNISFTAVKEKNNAEIDTLNEEHKSLKSENLKLEKQMFQQKKVNGALKQKLEDLEGKSPAAITRAIENLQEKLKKTDTKETQENEIRKARSQEQVVRWDERKKLQGIIDKLKGKVKDLEIDHAANIKKLETSRDLLSRVEKEKLSLQFKLNNLSKVSTERMCGVCLKTLNARERGSESINQERSSPAHGISPVRHARKSQVSPSPERAIIKVEVGDTQRGEAQSPSLPTRAQITQDDSELRFRIQLKKALEEKHSLELKFKSAVEEIAALRNCLQQKEEEEERLVAERSPVARRGGGAAVVLEYESRIRTLEEELRQKARLLSHVKQVVCEAAAREEALLEEKGVLLQKVALLESISEDTPSARLVHELRQAKLTVTRLQRQLDQIQGNS</sequence>
<dbReference type="InterPro" id="IPR032321">
    <property type="entry name" value="Cep209_CC5"/>
</dbReference>
<evidence type="ECO:0000256" key="1">
    <source>
        <dbReference type="ARBA" id="ARBA00004120"/>
    </source>
</evidence>
<feature type="coiled-coil region" evidence="8">
    <location>
        <begin position="167"/>
        <end position="194"/>
    </location>
</feature>
<dbReference type="AlphaFoldDB" id="A0AAW0Y4T0"/>
<name>A0AAW0Y4T0_CHEQU</name>
<evidence type="ECO:0000256" key="9">
    <source>
        <dbReference type="SAM" id="MobiDB-lite"/>
    </source>
</evidence>
<dbReference type="GO" id="GO:1905515">
    <property type="term" value="P:non-motile cilium assembly"/>
    <property type="evidence" value="ECO:0007669"/>
    <property type="project" value="TreeGrafter"/>
</dbReference>
<feature type="coiled-coil region" evidence="8">
    <location>
        <begin position="936"/>
        <end position="1018"/>
    </location>
</feature>
<feature type="coiled-coil region" evidence="8">
    <location>
        <begin position="228"/>
        <end position="283"/>
    </location>
</feature>
<comment type="subcellular location">
    <subcellularLocation>
        <location evidence="1">Cytoplasm</location>
        <location evidence="1">Cytoskeleton</location>
        <location evidence="1">Cilium basal body</location>
    </subcellularLocation>
    <subcellularLocation>
        <location evidence="2">Cytoplasm</location>
        <location evidence="2">Cytoskeleton</location>
        <location evidence="2">Microtubule organizing center</location>
        <location evidence="2">Centrosome</location>
    </subcellularLocation>
</comment>
<feature type="coiled-coil region" evidence="8">
    <location>
        <begin position="699"/>
        <end position="726"/>
    </location>
</feature>
<keyword evidence="4" id="KW-0970">Cilium biogenesis/degradation</keyword>
<keyword evidence="12" id="KW-1185">Reference proteome</keyword>
<evidence type="ECO:0000256" key="3">
    <source>
        <dbReference type="ARBA" id="ARBA00022490"/>
    </source>
</evidence>
<evidence type="ECO:0000256" key="7">
    <source>
        <dbReference type="ARBA" id="ARBA00023273"/>
    </source>
</evidence>
<keyword evidence="5 8" id="KW-0175">Coiled coil</keyword>
<evidence type="ECO:0000256" key="6">
    <source>
        <dbReference type="ARBA" id="ARBA00023212"/>
    </source>
</evidence>
<proteinExistence type="predicted"/>
<evidence type="ECO:0000313" key="12">
    <source>
        <dbReference type="Proteomes" id="UP001445076"/>
    </source>
</evidence>
<accession>A0AAW0Y4T0</accession>
<dbReference type="Proteomes" id="UP001445076">
    <property type="component" value="Unassembled WGS sequence"/>
</dbReference>
<keyword evidence="7" id="KW-0966">Cell projection</keyword>
<feature type="non-terminal residue" evidence="11">
    <location>
        <position position="1"/>
    </location>
</feature>
<evidence type="ECO:0000256" key="4">
    <source>
        <dbReference type="ARBA" id="ARBA00022794"/>
    </source>
</evidence>
<keyword evidence="3" id="KW-0963">Cytoplasm</keyword>
<dbReference type="PANTHER" id="PTHR18879">
    <property type="entry name" value="CENTROSOMAL PROTEIN OF 290 KDA"/>
    <property type="match status" value="1"/>
</dbReference>